<dbReference type="InterPro" id="IPR005467">
    <property type="entry name" value="His_kinase_dom"/>
</dbReference>
<feature type="transmembrane region" description="Helical" evidence="6">
    <location>
        <begin position="97"/>
        <end position="119"/>
    </location>
</feature>
<reference evidence="9" key="1">
    <citation type="submission" date="2022-05" db="EMBL/GenBank/DDBJ databases">
        <title>Schlegelella sp. nov., isolated from mangrove soil.</title>
        <authorList>
            <person name="Liu Y."/>
            <person name="Ge X."/>
            <person name="Liu W."/>
        </authorList>
    </citation>
    <scope>NUCLEOTIDE SEQUENCE</scope>
    <source>
        <strain evidence="9">S2-27</strain>
    </source>
</reference>
<dbReference type="EC" id="2.7.13.3" evidence="2"/>
<dbReference type="Gene3D" id="3.30.565.10">
    <property type="entry name" value="Histidine kinase-like ATPase, C-terminal domain"/>
    <property type="match status" value="1"/>
</dbReference>
<dbReference type="RefSeq" id="WP_251781371.1">
    <property type="nucleotide sequence ID" value="NZ_JAMKFE010000024.1"/>
</dbReference>
<dbReference type="EMBL" id="JAMKFE010000024">
    <property type="protein sequence ID" value="MCM5682830.1"/>
    <property type="molecule type" value="Genomic_DNA"/>
</dbReference>
<evidence type="ECO:0000256" key="4">
    <source>
        <dbReference type="ARBA" id="ARBA00023012"/>
    </source>
</evidence>
<name>A0ABT0YVR4_9BURK</name>
<dbReference type="CDD" id="cd17546">
    <property type="entry name" value="REC_hyHK_CKI1_RcsC-like"/>
    <property type="match status" value="1"/>
</dbReference>
<dbReference type="SUPFAM" id="SSF47384">
    <property type="entry name" value="Homodimeric domain of signal transducing histidine kinase"/>
    <property type="match status" value="1"/>
</dbReference>
<dbReference type="Pfam" id="PF02518">
    <property type="entry name" value="HATPase_c"/>
    <property type="match status" value="1"/>
</dbReference>
<comment type="catalytic activity">
    <reaction evidence="1">
        <text>ATP + protein L-histidine = ADP + protein N-phospho-L-histidine.</text>
        <dbReference type="EC" id="2.7.13.3"/>
    </reaction>
</comment>
<feature type="transmembrane region" description="Helical" evidence="6">
    <location>
        <begin position="151"/>
        <end position="167"/>
    </location>
</feature>
<feature type="domain" description="Response regulatory" evidence="8">
    <location>
        <begin position="472"/>
        <end position="591"/>
    </location>
</feature>
<feature type="modified residue" description="4-aspartylphosphate" evidence="5">
    <location>
        <position position="521"/>
    </location>
</feature>
<proteinExistence type="predicted"/>
<gene>
    <name evidence="9" type="ORF">M8A51_25150</name>
</gene>
<comment type="caution">
    <text evidence="9">The sequence shown here is derived from an EMBL/GenBank/DDBJ whole genome shotgun (WGS) entry which is preliminary data.</text>
</comment>
<feature type="domain" description="Histidine kinase" evidence="7">
    <location>
        <begin position="236"/>
        <end position="452"/>
    </location>
</feature>
<keyword evidence="6" id="KW-0812">Transmembrane</keyword>
<dbReference type="SMART" id="SM00387">
    <property type="entry name" value="HATPase_c"/>
    <property type="match status" value="1"/>
</dbReference>
<evidence type="ECO:0000259" key="7">
    <source>
        <dbReference type="PROSITE" id="PS50109"/>
    </source>
</evidence>
<dbReference type="InterPro" id="IPR011006">
    <property type="entry name" value="CheY-like_superfamily"/>
</dbReference>
<dbReference type="CDD" id="cd16922">
    <property type="entry name" value="HATPase_EvgS-ArcB-TorS-like"/>
    <property type="match status" value="1"/>
</dbReference>
<evidence type="ECO:0000259" key="8">
    <source>
        <dbReference type="PROSITE" id="PS50110"/>
    </source>
</evidence>
<dbReference type="Gene3D" id="3.40.50.2300">
    <property type="match status" value="1"/>
</dbReference>
<evidence type="ECO:0000256" key="5">
    <source>
        <dbReference type="PROSITE-ProRule" id="PRU00169"/>
    </source>
</evidence>
<dbReference type="Proteomes" id="UP001165541">
    <property type="component" value="Unassembled WGS sequence"/>
</dbReference>
<evidence type="ECO:0000256" key="6">
    <source>
        <dbReference type="SAM" id="Phobius"/>
    </source>
</evidence>
<keyword evidence="3 5" id="KW-0597">Phosphoprotein</keyword>
<evidence type="ECO:0000256" key="3">
    <source>
        <dbReference type="ARBA" id="ARBA00022553"/>
    </source>
</evidence>
<dbReference type="InterPro" id="IPR004358">
    <property type="entry name" value="Sig_transdc_His_kin-like_C"/>
</dbReference>
<evidence type="ECO:0000256" key="2">
    <source>
        <dbReference type="ARBA" id="ARBA00012438"/>
    </source>
</evidence>
<dbReference type="SMART" id="SM00448">
    <property type="entry name" value="REC"/>
    <property type="match status" value="1"/>
</dbReference>
<evidence type="ECO:0000313" key="9">
    <source>
        <dbReference type="EMBL" id="MCM5682830.1"/>
    </source>
</evidence>
<keyword evidence="4" id="KW-0902">Two-component regulatory system</keyword>
<accession>A0ABT0YVR4</accession>
<dbReference type="InterPro" id="IPR003661">
    <property type="entry name" value="HisK_dim/P_dom"/>
</dbReference>
<dbReference type="SUPFAM" id="SSF52172">
    <property type="entry name" value="CheY-like"/>
    <property type="match status" value="1"/>
</dbReference>
<dbReference type="Gene3D" id="1.10.287.130">
    <property type="match status" value="1"/>
</dbReference>
<dbReference type="Pfam" id="PF00072">
    <property type="entry name" value="Response_reg"/>
    <property type="match status" value="1"/>
</dbReference>
<evidence type="ECO:0000313" key="10">
    <source>
        <dbReference type="Proteomes" id="UP001165541"/>
    </source>
</evidence>
<feature type="transmembrane region" description="Helical" evidence="6">
    <location>
        <begin position="125"/>
        <end position="144"/>
    </location>
</feature>
<dbReference type="PRINTS" id="PR00344">
    <property type="entry name" value="BCTRLSENSOR"/>
</dbReference>
<dbReference type="SUPFAM" id="SSF55874">
    <property type="entry name" value="ATPase domain of HSP90 chaperone/DNA topoisomerase II/histidine kinase"/>
    <property type="match status" value="1"/>
</dbReference>
<keyword evidence="6" id="KW-0472">Membrane</keyword>
<dbReference type="SMART" id="SM00388">
    <property type="entry name" value="HisKA"/>
    <property type="match status" value="1"/>
</dbReference>
<evidence type="ECO:0000256" key="1">
    <source>
        <dbReference type="ARBA" id="ARBA00000085"/>
    </source>
</evidence>
<dbReference type="InterPro" id="IPR036097">
    <property type="entry name" value="HisK_dim/P_sf"/>
</dbReference>
<dbReference type="PROSITE" id="PS50110">
    <property type="entry name" value="RESPONSE_REGULATORY"/>
    <property type="match status" value="1"/>
</dbReference>
<sequence length="594" mass="64689">MPSIRTGPAADPSPEQSQALLEQRVEEAQSALMFEQARLSNLAGIPYAALLCWLLWGTADDVQLIVWLLLRVGVSTARAVVDLLWQRSTGERAQRWAHAYTALLVVDGTVYGLIGTWLLPADPAMAAMLLASVVGVASVGFVVLSANLRASVALLVPLLVPSILWQFTLGTRLGTYTALAFLLYVALIVQEGRRASMYSRAMHKLRFQMDDLAAQREQALRLAEQHSSVKSRFLATMSHEMRTPLNGLLGMLQVVRNEARDEQAREAYELMERSGMHLLRIINDVLDLSKIEAGRVELQLQPFDLAAVIGDVGRIFGAVARHKGIALEIDSGPGRPHWVVGDAVRVRQVLDNLLGNACKFTSAGTVRLDVTRDGERVFFRVEDSGTGIAPSELPRLFSPFHQADSSYARRHGGTGLGLAISRSLAQAMHGDVRCEHSDTQGSVFVFEAALPQCDEPVAAPASPGTTAPLQGRVLLVEDNPVNVIVATALLEQLGVEVESVGDGEAAIARCRDRTPDLVLMDCQMPSIDGFEATRRIRNAEGRSGRARLPIVALTANALPSDRARCLAAGMDDHLAKPVQLEELRRVLQRWLGPR</sequence>
<dbReference type="InterPro" id="IPR036890">
    <property type="entry name" value="HATPase_C_sf"/>
</dbReference>
<dbReference type="PANTHER" id="PTHR45339:SF1">
    <property type="entry name" value="HYBRID SIGNAL TRANSDUCTION HISTIDINE KINASE J"/>
    <property type="match status" value="1"/>
</dbReference>
<dbReference type="CDD" id="cd00082">
    <property type="entry name" value="HisKA"/>
    <property type="match status" value="1"/>
</dbReference>
<organism evidence="9 10">
    <name type="scientific">Caldimonas mangrovi</name>
    <dbReference type="NCBI Taxonomy" id="2944811"/>
    <lineage>
        <taxon>Bacteria</taxon>
        <taxon>Pseudomonadati</taxon>
        <taxon>Pseudomonadota</taxon>
        <taxon>Betaproteobacteria</taxon>
        <taxon>Burkholderiales</taxon>
        <taxon>Sphaerotilaceae</taxon>
        <taxon>Caldimonas</taxon>
    </lineage>
</organism>
<protein>
    <recommendedName>
        <fullName evidence="2">histidine kinase</fullName>
        <ecNumber evidence="2">2.7.13.3</ecNumber>
    </recommendedName>
</protein>
<dbReference type="Pfam" id="PF00512">
    <property type="entry name" value="HisKA"/>
    <property type="match status" value="1"/>
</dbReference>
<dbReference type="PROSITE" id="PS50109">
    <property type="entry name" value="HIS_KIN"/>
    <property type="match status" value="1"/>
</dbReference>
<keyword evidence="10" id="KW-1185">Reference proteome</keyword>
<dbReference type="PANTHER" id="PTHR45339">
    <property type="entry name" value="HYBRID SIGNAL TRANSDUCTION HISTIDINE KINASE J"/>
    <property type="match status" value="1"/>
</dbReference>
<keyword evidence="6" id="KW-1133">Transmembrane helix</keyword>
<dbReference type="InterPro" id="IPR001789">
    <property type="entry name" value="Sig_transdc_resp-reg_receiver"/>
</dbReference>
<dbReference type="InterPro" id="IPR003594">
    <property type="entry name" value="HATPase_dom"/>
</dbReference>